<dbReference type="Proteomes" id="UP000215914">
    <property type="component" value="Chromosome 7"/>
</dbReference>
<dbReference type="EMBL" id="CM007896">
    <property type="protein sequence ID" value="OTG20848.1"/>
    <property type="molecule type" value="Genomic_DNA"/>
</dbReference>
<reference evidence="2" key="1">
    <citation type="journal article" date="2017" name="Nature">
        <title>The sunflower genome provides insights into oil metabolism, flowering and Asterid evolution.</title>
        <authorList>
            <person name="Badouin H."/>
            <person name="Gouzy J."/>
            <person name="Grassa C.J."/>
            <person name="Murat F."/>
            <person name="Staton S.E."/>
            <person name="Cottret L."/>
            <person name="Lelandais-Briere C."/>
            <person name="Owens G.L."/>
            <person name="Carrere S."/>
            <person name="Mayjonade B."/>
            <person name="Legrand L."/>
            <person name="Gill N."/>
            <person name="Kane N.C."/>
            <person name="Bowers J.E."/>
            <person name="Hubner S."/>
            <person name="Bellec A."/>
            <person name="Berard A."/>
            <person name="Berges H."/>
            <person name="Blanchet N."/>
            <person name="Boniface M.C."/>
            <person name="Brunel D."/>
            <person name="Catrice O."/>
            <person name="Chaidir N."/>
            <person name="Claudel C."/>
            <person name="Donnadieu C."/>
            <person name="Faraut T."/>
            <person name="Fievet G."/>
            <person name="Helmstetter N."/>
            <person name="King M."/>
            <person name="Knapp S.J."/>
            <person name="Lai Z."/>
            <person name="Le Paslier M.C."/>
            <person name="Lippi Y."/>
            <person name="Lorenzon L."/>
            <person name="Mandel J.R."/>
            <person name="Marage G."/>
            <person name="Marchand G."/>
            <person name="Marquand E."/>
            <person name="Bret-Mestries E."/>
            <person name="Morien E."/>
            <person name="Nambeesan S."/>
            <person name="Nguyen T."/>
            <person name="Pegot-Espagnet P."/>
            <person name="Pouilly N."/>
            <person name="Raftis F."/>
            <person name="Sallet E."/>
            <person name="Schiex T."/>
            <person name="Thomas J."/>
            <person name="Vandecasteele C."/>
            <person name="Vares D."/>
            <person name="Vear F."/>
            <person name="Vautrin S."/>
            <person name="Crespi M."/>
            <person name="Mangin B."/>
            <person name="Burke J.M."/>
            <person name="Salse J."/>
            <person name="Munos S."/>
            <person name="Vincourt P."/>
            <person name="Rieseberg L.H."/>
            <person name="Langlade N.B."/>
        </authorList>
    </citation>
    <scope>NUCLEOTIDE SEQUENCE [LARGE SCALE GENOMIC DNA]</scope>
    <source>
        <strain evidence="2">cv. SF193</strain>
    </source>
</reference>
<dbReference type="AlphaFoldDB" id="A0A251UBX4"/>
<sequence>MLFIFILYQSVIDPNESSTREETAFNAPISKNTWTRIKQSRPIDDLISVDGRRLQSITKAQRKRGIVVLKVDGIRDARHIAAMEAMKEVSVAKSMLQCIRRRLSTKKVKLLPWLSCEAHSLLKGDPTLRLGSWTRGCHDIKNHKWVNEIASES</sequence>
<evidence type="ECO:0000313" key="2">
    <source>
        <dbReference type="Proteomes" id="UP000215914"/>
    </source>
</evidence>
<proteinExistence type="predicted"/>
<accession>A0A251UBX4</accession>
<evidence type="ECO:0000313" key="1">
    <source>
        <dbReference type="EMBL" id="OTG20848.1"/>
    </source>
</evidence>
<organism evidence="1 2">
    <name type="scientific">Helianthus annuus</name>
    <name type="common">Common sunflower</name>
    <dbReference type="NCBI Taxonomy" id="4232"/>
    <lineage>
        <taxon>Eukaryota</taxon>
        <taxon>Viridiplantae</taxon>
        <taxon>Streptophyta</taxon>
        <taxon>Embryophyta</taxon>
        <taxon>Tracheophyta</taxon>
        <taxon>Spermatophyta</taxon>
        <taxon>Magnoliopsida</taxon>
        <taxon>eudicotyledons</taxon>
        <taxon>Gunneridae</taxon>
        <taxon>Pentapetalae</taxon>
        <taxon>asterids</taxon>
        <taxon>campanulids</taxon>
        <taxon>Asterales</taxon>
        <taxon>Asteraceae</taxon>
        <taxon>Asteroideae</taxon>
        <taxon>Heliantheae alliance</taxon>
        <taxon>Heliantheae</taxon>
        <taxon>Helianthus</taxon>
    </lineage>
</organism>
<gene>
    <name evidence="1" type="ORF">HannXRQ_Chr07g0197611</name>
</gene>
<protein>
    <submittedName>
        <fullName evidence="1">Uncharacterized protein</fullName>
    </submittedName>
</protein>
<name>A0A251UBX4_HELAN</name>
<dbReference type="InParanoid" id="A0A251UBX4"/>
<keyword evidence="2" id="KW-1185">Reference proteome</keyword>